<sequence>MPQVKDFAHRLARAVAQSDPDHFTAALPKAQRKGRIFVDYLRNQCGATAVMPYSARARLGAPVAAPISWKEMETITTGRFHVGDAAELVKRAASKSLSGWGRADQSLPDL</sequence>
<name>A0A838L8U1_9SPHN</name>
<proteinExistence type="predicted"/>
<dbReference type="PANTHER" id="PTHR42705:SF2">
    <property type="entry name" value="BIFUNCTIONAL NON-HOMOLOGOUS END JOINING PROTEIN LIGD"/>
    <property type="match status" value="1"/>
</dbReference>
<feature type="domain" description="DNA ligase D polymerase" evidence="1">
    <location>
        <begin position="4"/>
        <end position="91"/>
    </location>
</feature>
<reference evidence="2 3" key="1">
    <citation type="submission" date="2020-07" db="EMBL/GenBank/DDBJ databases">
        <authorList>
            <person name="Sun Q."/>
        </authorList>
    </citation>
    <scope>NUCLEOTIDE SEQUENCE [LARGE SCALE GENOMIC DNA]</scope>
    <source>
        <strain evidence="2 3">CGMCC 1.13654</strain>
    </source>
</reference>
<comment type="caution">
    <text evidence="2">The sequence shown here is derived from an EMBL/GenBank/DDBJ whole genome shotgun (WGS) entry which is preliminary data.</text>
</comment>
<dbReference type="Gene3D" id="3.90.920.10">
    <property type="entry name" value="DNA primase, PRIM domain"/>
    <property type="match status" value="1"/>
</dbReference>
<evidence type="ECO:0000313" key="3">
    <source>
        <dbReference type="Proteomes" id="UP000570166"/>
    </source>
</evidence>
<organism evidence="2 3">
    <name type="scientific">Sphingomonas chungangi</name>
    <dbReference type="NCBI Taxonomy" id="2683589"/>
    <lineage>
        <taxon>Bacteria</taxon>
        <taxon>Pseudomonadati</taxon>
        <taxon>Pseudomonadota</taxon>
        <taxon>Alphaproteobacteria</taxon>
        <taxon>Sphingomonadales</taxon>
        <taxon>Sphingomonadaceae</taxon>
        <taxon>Sphingomonas</taxon>
    </lineage>
</organism>
<gene>
    <name evidence="2" type="ORF">HZF05_10660</name>
</gene>
<dbReference type="Pfam" id="PF21686">
    <property type="entry name" value="LigD_Prim-Pol"/>
    <property type="match status" value="1"/>
</dbReference>
<dbReference type="AlphaFoldDB" id="A0A838L8U1"/>
<dbReference type="InterPro" id="IPR052171">
    <property type="entry name" value="NHEJ_LigD"/>
</dbReference>
<dbReference type="EMBL" id="JACEIB010000006">
    <property type="protein sequence ID" value="MBA2934556.1"/>
    <property type="molecule type" value="Genomic_DNA"/>
</dbReference>
<evidence type="ECO:0000313" key="2">
    <source>
        <dbReference type="EMBL" id="MBA2934556.1"/>
    </source>
</evidence>
<accession>A0A838L8U1</accession>
<dbReference type="InterPro" id="IPR014145">
    <property type="entry name" value="LigD_pol_dom"/>
</dbReference>
<dbReference type="Proteomes" id="UP000570166">
    <property type="component" value="Unassembled WGS sequence"/>
</dbReference>
<evidence type="ECO:0000259" key="1">
    <source>
        <dbReference type="Pfam" id="PF21686"/>
    </source>
</evidence>
<keyword evidence="3" id="KW-1185">Reference proteome</keyword>
<dbReference type="PANTHER" id="PTHR42705">
    <property type="entry name" value="BIFUNCTIONAL NON-HOMOLOGOUS END JOINING PROTEIN LIGD"/>
    <property type="match status" value="1"/>
</dbReference>
<protein>
    <recommendedName>
        <fullName evidence="1">DNA ligase D polymerase domain-containing protein</fullName>
    </recommendedName>
</protein>